<keyword evidence="4 9" id="KW-0812">Transmembrane</keyword>
<name>A0A167JLV1_CALVF</name>
<dbReference type="InterPro" id="IPR003691">
    <property type="entry name" value="FluC"/>
</dbReference>
<evidence type="ECO:0000256" key="2">
    <source>
        <dbReference type="ARBA" id="ARBA00004651"/>
    </source>
</evidence>
<evidence type="ECO:0008006" key="12">
    <source>
        <dbReference type="Google" id="ProtNLM"/>
    </source>
</evidence>
<dbReference type="STRING" id="1330018.A0A167JLV1"/>
<evidence type="ECO:0000256" key="1">
    <source>
        <dbReference type="ARBA" id="ARBA00002598"/>
    </source>
</evidence>
<feature type="transmembrane region" description="Helical" evidence="9">
    <location>
        <begin position="276"/>
        <end position="296"/>
    </location>
</feature>
<dbReference type="OrthoDB" id="3347866at2759"/>
<dbReference type="PANTHER" id="PTHR28259:SF1">
    <property type="entry name" value="FLUORIDE EXPORT PROTEIN 1-RELATED"/>
    <property type="match status" value="1"/>
</dbReference>
<proteinExistence type="inferred from homology"/>
<comment type="similarity">
    <text evidence="7">Belongs to the fluoride channel Fluc/FEX (TC 1.A.43) family.</text>
</comment>
<reference evidence="10 11" key="1">
    <citation type="journal article" date="2016" name="Mol. Biol. Evol.">
        <title>Comparative Genomics of Early-Diverging Mushroom-Forming Fungi Provides Insights into the Origins of Lignocellulose Decay Capabilities.</title>
        <authorList>
            <person name="Nagy L.G."/>
            <person name="Riley R."/>
            <person name="Tritt A."/>
            <person name="Adam C."/>
            <person name="Daum C."/>
            <person name="Floudas D."/>
            <person name="Sun H."/>
            <person name="Yadav J.S."/>
            <person name="Pangilinan J."/>
            <person name="Larsson K.H."/>
            <person name="Matsuura K."/>
            <person name="Barry K."/>
            <person name="Labutti K."/>
            <person name="Kuo R."/>
            <person name="Ohm R.A."/>
            <person name="Bhattacharya S.S."/>
            <person name="Shirouzu T."/>
            <person name="Yoshinaga Y."/>
            <person name="Martin F.M."/>
            <person name="Grigoriev I.V."/>
            <person name="Hibbett D.S."/>
        </authorList>
    </citation>
    <scope>NUCLEOTIDE SEQUENCE [LARGE SCALE GENOMIC DNA]</scope>
    <source>
        <strain evidence="10 11">TUFC12733</strain>
    </source>
</reference>
<evidence type="ECO:0000256" key="6">
    <source>
        <dbReference type="ARBA" id="ARBA00023136"/>
    </source>
</evidence>
<comment type="catalytic activity">
    <reaction evidence="8">
        <text>fluoride(in) = fluoride(out)</text>
        <dbReference type="Rhea" id="RHEA:76159"/>
        <dbReference type="ChEBI" id="CHEBI:17051"/>
    </reaction>
    <physiologicalReaction direction="left-to-right" evidence="8">
        <dbReference type="Rhea" id="RHEA:76160"/>
    </physiologicalReaction>
</comment>
<evidence type="ECO:0000256" key="9">
    <source>
        <dbReference type="SAM" id="Phobius"/>
    </source>
</evidence>
<feature type="transmembrane region" description="Helical" evidence="9">
    <location>
        <begin position="103"/>
        <end position="122"/>
    </location>
</feature>
<evidence type="ECO:0000256" key="8">
    <source>
        <dbReference type="ARBA" id="ARBA00035585"/>
    </source>
</evidence>
<evidence type="ECO:0000313" key="11">
    <source>
        <dbReference type="Proteomes" id="UP000076738"/>
    </source>
</evidence>
<gene>
    <name evidence="10" type="ORF">CALVIDRAFT_546524</name>
</gene>
<evidence type="ECO:0000256" key="4">
    <source>
        <dbReference type="ARBA" id="ARBA00022692"/>
    </source>
</evidence>
<evidence type="ECO:0000256" key="7">
    <source>
        <dbReference type="ARBA" id="ARBA00035120"/>
    </source>
</evidence>
<evidence type="ECO:0000313" key="10">
    <source>
        <dbReference type="EMBL" id="KZO93712.1"/>
    </source>
</evidence>
<dbReference type="AlphaFoldDB" id="A0A167JLV1"/>
<evidence type="ECO:0000256" key="5">
    <source>
        <dbReference type="ARBA" id="ARBA00022989"/>
    </source>
</evidence>
<feature type="transmembrane region" description="Helical" evidence="9">
    <location>
        <begin position="200"/>
        <end position="222"/>
    </location>
</feature>
<sequence>MPGSVLGVLARLGLSALDTYDGQGVFALAWVQGIGCLVMGACVGWRNQISAFHPPLYTAIATGFCGSLTTFSSWMLDVFLAFSNGYGYDRIWIYDIMDGLTRTFVTFAVSLCGLSLGLHLASYDLSHNHFIRRLGKIHISRPLRLSLVAISLVIYLLTIPLYFVLSPRFRPLATSALLYSFPGTLMRHVLGTQLNGRHPYYPVGTFLANALGTAFLAIFHAIQRLPSSSPSGPISATSCVVLQGLVDGLCGCLSTVSTFAVEVRGMQGRGRNGRRAWAYAIGSWAAGQILMVAILGGSTWGGGAREVSWCVNRL</sequence>
<organism evidence="10 11">
    <name type="scientific">Calocera viscosa (strain TUFC12733)</name>
    <dbReference type="NCBI Taxonomy" id="1330018"/>
    <lineage>
        <taxon>Eukaryota</taxon>
        <taxon>Fungi</taxon>
        <taxon>Dikarya</taxon>
        <taxon>Basidiomycota</taxon>
        <taxon>Agaricomycotina</taxon>
        <taxon>Dacrymycetes</taxon>
        <taxon>Dacrymycetales</taxon>
        <taxon>Dacrymycetaceae</taxon>
        <taxon>Calocera</taxon>
    </lineage>
</organism>
<accession>A0A167JLV1</accession>
<dbReference type="Pfam" id="PF02537">
    <property type="entry name" value="CRCB"/>
    <property type="match status" value="2"/>
</dbReference>
<keyword evidence="6 9" id="KW-0472">Membrane</keyword>
<protein>
    <recommendedName>
        <fullName evidence="12">CrcB-like protein</fullName>
    </recommendedName>
</protein>
<keyword evidence="11" id="KW-1185">Reference proteome</keyword>
<keyword evidence="5 9" id="KW-1133">Transmembrane helix</keyword>
<dbReference type="GO" id="GO:1903425">
    <property type="term" value="F:fluoride transmembrane transporter activity"/>
    <property type="evidence" value="ECO:0007669"/>
    <property type="project" value="TreeGrafter"/>
</dbReference>
<comment type="subcellular location">
    <subcellularLocation>
        <location evidence="2">Cell membrane</location>
        <topology evidence="2">Multi-pass membrane protein</topology>
    </subcellularLocation>
</comment>
<feature type="transmembrane region" description="Helical" evidence="9">
    <location>
        <begin position="143"/>
        <end position="165"/>
    </location>
</feature>
<dbReference type="PANTHER" id="PTHR28259">
    <property type="entry name" value="FLUORIDE EXPORT PROTEIN 1-RELATED"/>
    <property type="match status" value="1"/>
</dbReference>
<dbReference type="EMBL" id="KV417299">
    <property type="protein sequence ID" value="KZO93712.1"/>
    <property type="molecule type" value="Genomic_DNA"/>
</dbReference>
<dbReference type="Proteomes" id="UP000076738">
    <property type="component" value="Unassembled WGS sequence"/>
</dbReference>
<dbReference type="GO" id="GO:0005886">
    <property type="term" value="C:plasma membrane"/>
    <property type="evidence" value="ECO:0007669"/>
    <property type="project" value="UniProtKB-SubCell"/>
</dbReference>
<feature type="transmembrane region" description="Helical" evidence="9">
    <location>
        <begin position="25"/>
        <end position="45"/>
    </location>
</feature>
<keyword evidence="3" id="KW-1003">Cell membrane</keyword>
<evidence type="ECO:0000256" key="3">
    <source>
        <dbReference type="ARBA" id="ARBA00022475"/>
    </source>
</evidence>
<comment type="function">
    <text evidence="1">Fluoride channel required for the rapid expulsion of cytoplasmic fluoride.</text>
</comment>
<feature type="transmembrane region" description="Helical" evidence="9">
    <location>
        <begin position="57"/>
        <end position="83"/>
    </location>
</feature>